<name>A0A832A5X9_9BACT</name>
<dbReference type="Pfam" id="PF00408">
    <property type="entry name" value="PGM_PMM_IV"/>
    <property type="match status" value="1"/>
</dbReference>
<evidence type="ECO:0000259" key="9">
    <source>
        <dbReference type="Pfam" id="PF02878"/>
    </source>
</evidence>
<dbReference type="Gene3D" id="3.30.310.50">
    <property type="entry name" value="Alpha-D-phosphohexomutase, C-terminal domain"/>
    <property type="match status" value="1"/>
</dbReference>
<evidence type="ECO:0000259" key="10">
    <source>
        <dbReference type="Pfam" id="PF02879"/>
    </source>
</evidence>
<evidence type="ECO:0000313" key="12">
    <source>
        <dbReference type="EMBL" id="HFK98247.1"/>
    </source>
</evidence>
<organism evidence="12">
    <name type="scientific">Desulfacinum infernum</name>
    <dbReference type="NCBI Taxonomy" id="35837"/>
    <lineage>
        <taxon>Bacteria</taxon>
        <taxon>Pseudomonadati</taxon>
        <taxon>Thermodesulfobacteriota</taxon>
        <taxon>Syntrophobacteria</taxon>
        <taxon>Syntrophobacterales</taxon>
        <taxon>Syntrophobacteraceae</taxon>
        <taxon>Desulfacinum</taxon>
    </lineage>
</organism>
<dbReference type="InterPro" id="IPR005844">
    <property type="entry name" value="A-D-PHexomutase_a/b/a-I"/>
</dbReference>
<dbReference type="InterPro" id="IPR036900">
    <property type="entry name" value="A-D-PHexomutase_C_sf"/>
</dbReference>
<evidence type="ECO:0000256" key="3">
    <source>
        <dbReference type="ARBA" id="ARBA00022553"/>
    </source>
</evidence>
<keyword evidence="3" id="KW-0597">Phosphoprotein</keyword>
<evidence type="ECO:0000256" key="6">
    <source>
        <dbReference type="ARBA" id="ARBA00023235"/>
    </source>
</evidence>
<dbReference type="SUPFAM" id="SSF55957">
    <property type="entry name" value="Phosphoglucomutase, C-terminal domain"/>
    <property type="match status" value="1"/>
</dbReference>
<protein>
    <submittedName>
        <fullName evidence="12">Phosphomannomutase/phosphoglucomutase</fullName>
    </submittedName>
</protein>
<evidence type="ECO:0000256" key="2">
    <source>
        <dbReference type="ARBA" id="ARBA00010231"/>
    </source>
</evidence>
<feature type="domain" description="Alpha-D-phosphohexomutase alpha/beta/alpha" evidence="10">
    <location>
        <begin position="157"/>
        <end position="247"/>
    </location>
</feature>
<evidence type="ECO:0000256" key="1">
    <source>
        <dbReference type="ARBA" id="ARBA00001946"/>
    </source>
</evidence>
<dbReference type="Pfam" id="PF02878">
    <property type="entry name" value="PGM_PMM_I"/>
    <property type="match status" value="1"/>
</dbReference>
<dbReference type="InterPro" id="IPR005841">
    <property type="entry name" value="Alpha-D-phosphohexomutase_SF"/>
</dbReference>
<dbReference type="InterPro" id="IPR016066">
    <property type="entry name" value="A-D-PHexomutase_CS"/>
</dbReference>
<dbReference type="InterPro" id="IPR016055">
    <property type="entry name" value="A-D-PHexomutase_a/b/a-I/II/III"/>
</dbReference>
<feature type="domain" description="Alpha-D-phosphohexomutase C-terminal" evidence="8">
    <location>
        <begin position="367"/>
        <end position="441"/>
    </location>
</feature>
<dbReference type="SUPFAM" id="SSF53738">
    <property type="entry name" value="Phosphoglucomutase, first 3 domains"/>
    <property type="match status" value="3"/>
</dbReference>
<dbReference type="GO" id="GO:0016868">
    <property type="term" value="F:intramolecular phosphotransferase activity"/>
    <property type="evidence" value="ECO:0007669"/>
    <property type="project" value="InterPro"/>
</dbReference>
<dbReference type="InterPro" id="IPR005845">
    <property type="entry name" value="A-D-PHexomutase_a/b/a-II"/>
</dbReference>
<keyword evidence="5 7" id="KW-0460">Magnesium</keyword>
<sequence>MDPKAFREYDIRGLVDKEIHDDDVIRLGKAFATYLAPYGRRRVVVGRDCRLSSDRYRDLLVQGMLSAGLDVVDVGVVPTPLFYFAIRHLDREGGVMITASHNPPEYNGFKVCNGYDTISGPEIQKLREVMDAGDFVRGDGTVSGYDIVTPYWDFVCGNIVLDRPLRVGVDAGNAVGGPVAVPLLERLGCHVYPLYCEMDGTFPNHEPDPTVMENLKDLIELVRRESLDVGIAYDGDCDRLGVVDHHGNVVYGDKLMIIFAREILSRKPGAVFISEVKCSKTLYDDIQKRGGTAIMWRTGHSLIKAKMKETGADLAGEMSGHMFFKDRYFGFDDGIYASCRLLEILARTRKRIPELLEGVPETVTTPEIRVACPDEIKFAVVERAVAHFKKEGYDVIDVDGARIVFPDGWGLVRASNTQPVLVLRYEAETEARLKEIQALIEETIEKIRSGAL</sequence>
<dbReference type="PANTHER" id="PTHR43771:SF2">
    <property type="entry name" value="PHOSPHOMANNOMUTASE_PHOSPHOGLUCOMUTASE"/>
    <property type="match status" value="1"/>
</dbReference>
<dbReference type="CDD" id="cd03089">
    <property type="entry name" value="PMM_PGM"/>
    <property type="match status" value="1"/>
</dbReference>
<dbReference type="Gene3D" id="3.40.120.10">
    <property type="entry name" value="Alpha-D-Glucose-1,6-Bisphosphate, subunit A, domain 3"/>
    <property type="match status" value="3"/>
</dbReference>
<dbReference type="PRINTS" id="PR00509">
    <property type="entry name" value="PGMPMM"/>
</dbReference>
<dbReference type="InterPro" id="IPR005846">
    <property type="entry name" value="A-D-PHexomutase_a/b/a-III"/>
</dbReference>
<dbReference type="Pfam" id="PF02880">
    <property type="entry name" value="PGM_PMM_III"/>
    <property type="match status" value="1"/>
</dbReference>
<gene>
    <name evidence="12" type="ORF">ENS06_13125</name>
</gene>
<comment type="cofactor">
    <cofactor evidence="1">
        <name>Mg(2+)</name>
        <dbReference type="ChEBI" id="CHEBI:18420"/>
    </cofactor>
</comment>
<evidence type="ECO:0000256" key="5">
    <source>
        <dbReference type="ARBA" id="ARBA00022842"/>
    </source>
</evidence>
<evidence type="ECO:0000256" key="4">
    <source>
        <dbReference type="ARBA" id="ARBA00022723"/>
    </source>
</evidence>
<evidence type="ECO:0000256" key="7">
    <source>
        <dbReference type="RuleBase" id="RU004326"/>
    </source>
</evidence>
<dbReference type="GO" id="GO:0000287">
    <property type="term" value="F:magnesium ion binding"/>
    <property type="evidence" value="ECO:0007669"/>
    <property type="project" value="InterPro"/>
</dbReference>
<evidence type="ECO:0000259" key="8">
    <source>
        <dbReference type="Pfam" id="PF00408"/>
    </source>
</evidence>
<dbReference type="Pfam" id="PF02879">
    <property type="entry name" value="PGM_PMM_II"/>
    <property type="match status" value="1"/>
</dbReference>
<reference evidence="12" key="1">
    <citation type="journal article" date="2020" name="mSystems">
        <title>Genome- and Community-Level Interaction Insights into Carbon Utilization and Element Cycling Functions of Hydrothermarchaeota in Hydrothermal Sediment.</title>
        <authorList>
            <person name="Zhou Z."/>
            <person name="Liu Y."/>
            <person name="Xu W."/>
            <person name="Pan J."/>
            <person name="Luo Z.H."/>
            <person name="Li M."/>
        </authorList>
    </citation>
    <scope>NUCLEOTIDE SEQUENCE [LARGE SCALE GENOMIC DNA]</scope>
    <source>
        <strain evidence="12">SpSt-456</strain>
    </source>
</reference>
<feature type="domain" description="Alpha-D-phosphohexomutase alpha/beta/alpha" evidence="9">
    <location>
        <begin position="4"/>
        <end position="135"/>
    </location>
</feature>
<keyword evidence="4 7" id="KW-0479">Metal-binding</keyword>
<dbReference type="PROSITE" id="PS00710">
    <property type="entry name" value="PGM_PMM"/>
    <property type="match status" value="1"/>
</dbReference>
<comment type="caution">
    <text evidence="12">The sequence shown here is derived from an EMBL/GenBank/DDBJ whole genome shotgun (WGS) entry which is preliminary data.</text>
</comment>
<dbReference type="InterPro" id="IPR005843">
    <property type="entry name" value="A-D-PHexomutase_C"/>
</dbReference>
<dbReference type="GO" id="GO:0005975">
    <property type="term" value="P:carbohydrate metabolic process"/>
    <property type="evidence" value="ECO:0007669"/>
    <property type="project" value="InterPro"/>
</dbReference>
<dbReference type="EMBL" id="DSTK01000039">
    <property type="protein sequence ID" value="HFK98247.1"/>
    <property type="molecule type" value="Genomic_DNA"/>
</dbReference>
<keyword evidence="6" id="KW-0413">Isomerase</keyword>
<feature type="domain" description="Alpha-D-phosphohexomutase alpha/beta/alpha" evidence="11">
    <location>
        <begin position="252"/>
        <end position="360"/>
    </location>
</feature>
<proteinExistence type="inferred from homology"/>
<comment type="similarity">
    <text evidence="2 7">Belongs to the phosphohexose mutase family.</text>
</comment>
<dbReference type="AlphaFoldDB" id="A0A832A5X9"/>
<dbReference type="PANTHER" id="PTHR43771">
    <property type="entry name" value="PHOSPHOMANNOMUTASE"/>
    <property type="match status" value="1"/>
</dbReference>
<evidence type="ECO:0000259" key="11">
    <source>
        <dbReference type="Pfam" id="PF02880"/>
    </source>
</evidence>
<accession>A0A832A5X9</accession>